<evidence type="ECO:0000313" key="5">
    <source>
        <dbReference type="EMBL" id="MDR6939744.1"/>
    </source>
</evidence>
<evidence type="ECO:0000313" key="6">
    <source>
        <dbReference type="Proteomes" id="UP001266099"/>
    </source>
</evidence>
<gene>
    <name evidence="4" type="primary">aroD</name>
    <name evidence="5" type="ORF">J2S36_001287</name>
</gene>
<comment type="pathway">
    <text evidence="4">Metabolic intermediate biosynthesis; chorismate biosynthesis; chorismate from D-erythrose 4-phosphate and phosphoenolpyruvate: step 3/7.</text>
</comment>
<feature type="binding site" evidence="4">
    <location>
        <position position="213"/>
    </location>
    <ligand>
        <name>3-dehydroquinate</name>
        <dbReference type="ChEBI" id="CHEBI:32364"/>
    </ligand>
</feature>
<dbReference type="EC" id="4.2.1.10" evidence="4"/>
<dbReference type="Proteomes" id="UP001266099">
    <property type="component" value="Unassembled WGS sequence"/>
</dbReference>
<comment type="caution">
    <text evidence="5">The sequence shown here is derived from an EMBL/GenBank/DDBJ whole genome shotgun (WGS) entry which is preliminary data.</text>
</comment>
<comment type="similarity">
    <text evidence="4">Belongs to the type-I 3-dehydroquinase family.</text>
</comment>
<dbReference type="InterPro" id="IPR050146">
    <property type="entry name" value="Type-I_3-dehydroquinase"/>
</dbReference>
<comment type="catalytic activity">
    <reaction evidence="1 4">
        <text>3-dehydroquinate = 3-dehydroshikimate + H2O</text>
        <dbReference type="Rhea" id="RHEA:21096"/>
        <dbReference type="ChEBI" id="CHEBI:15377"/>
        <dbReference type="ChEBI" id="CHEBI:16630"/>
        <dbReference type="ChEBI" id="CHEBI:32364"/>
        <dbReference type="EC" id="4.2.1.10"/>
    </reaction>
</comment>
<proteinExistence type="inferred from homology"/>
<dbReference type="Gene3D" id="3.20.20.70">
    <property type="entry name" value="Aldolase class I"/>
    <property type="match status" value="1"/>
</dbReference>
<organism evidence="5 6">
    <name type="scientific">Arcanobacterium hippocoleae</name>
    <dbReference type="NCBI Taxonomy" id="149017"/>
    <lineage>
        <taxon>Bacteria</taxon>
        <taxon>Bacillati</taxon>
        <taxon>Actinomycetota</taxon>
        <taxon>Actinomycetes</taxon>
        <taxon>Actinomycetales</taxon>
        <taxon>Actinomycetaceae</taxon>
        <taxon>Arcanobacterium</taxon>
    </lineage>
</organism>
<feature type="binding site" evidence="4">
    <location>
        <position position="232"/>
    </location>
    <ligand>
        <name>3-dehydroquinate</name>
        <dbReference type="ChEBI" id="CHEBI:32364"/>
    </ligand>
</feature>
<evidence type="ECO:0000256" key="2">
    <source>
        <dbReference type="ARBA" id="ARBA00023239"/>
    </source>
</evidence>
<dbReference type="SUPFAM" id="SSF51569">
    <property type="entry name" value="Aldolase"/>
    <property type="match status" value="1"/>
</dbReference>
<keyword evidence="4" id="KW-0057">Aromatic amino acid biosynthesis</keyword>
<dbReference type="InterPro" id="IPR013785">
    <property type="entry name" value="Aldolase_TIM"/>
</dbReference>
<feature type="binding site" evidence="4">
    <location>
        <position position="78"/>
    </location>
    <ligand>
        <name>3-dehydroquinate</name>
        <dbReference type="ChEBI" id="CHEBI:32364"/>
    </ligand>
</feature>
<evidence type="ECO:0000256" key="3">
    <source>
        <dbReference type="ARBA" id="ARBA00023270"/>
    </source>
</evidence>
<dbReference type="Pfam" id="PF01487">
    <property type="entry name" value="DHquinase_I"/>
    <property type="match status" value="1"/>
</dbReference>
<dbReference type="HAMAP" id="MF_00214">
    <property type="entry name" value="AroD"/>
    <property type="match status" value="1"/>
</dbReference>
<dbReference type="RefSeq" id="WP_309956659.1">
    <property type="nucleotide sequence ID" value="NZ_CP136414.1"/>
</dbReference>
<sequence>MIFTGATPPCLIVPITGTTSAKLVEEAIEAQLAGADVIEWRIDFLFGTHQNLSFAEIGREVLSPILEQTSVPILLTLRTLEQGGQAKISDGRYRLLFAEMLDTLGHLAAPAKRIGVDLESRFAGAAVFAEKALKAGYTVVVSHHDWNETPDDLMLRLIFEEMLEIPGIVAKLAVTANSEEDTSRLLRVTKEVATDHHRPLIALAMGEAGKRSRLEGWKYGSIATFVAVGAASAPGQPQMSELKLALGR</sequence>
<feature type="active site" description="Schiff-base intermediate with substrate" evidence="4">
    <location>
        <position position="171"/>
    </location>
</feature>
<accession>A0ABU1T2Y4</accession>
<comment type="function">
    <text evidence="4">Involved in the third step of the chorismate pathway, which leads to the biosynthesis of aromatic amino acids. Catalyzes the cis-dehydration of 3-dehydroquinate (DHQ) and introduces the first double bond of the aromatic ring to yield 3-dehydroshikimate.</text>
</comment>
<evidence type="ECO:0000256" key="4">
    <source>
        <dbReference type="HAMAP-Rule" id="MF_00214"/>
    </source>
</evidence>
<feature type="binding site" evidence="4">
    <location>
        <begin position="39"/>
        <end position="41"/>
    </location>
    <ligand>
        <name>3-dehydroquinate</name>
        <dbReference type="ChEBI" id="CHEBI:32364"/>
    </ligand>
</feature>
<feature type="binding site" evidence="4">
    <location>
        <position position="236"/>
    </location>
    <ligand>
        <name>3-dehydroquinate</name>
        <dbReference type="ChEBI" id="CHEBI:32364"/>
    </ligand>
</feature>
<dbReference type="PANTHER" id="PTHR43699">
    <property type="entry name" value="3-DEHYDROQUINATE DEHYDRATASE"/>
    <property type="match status" value="1"/>
</dbReference>
<reference evidence="5 6" key="1">
    <citation type="submission" date="2023-07" db="EMBL/GenBank/DDBJ databases">
        <title>Sequencing the genomes of 1000 actinobacteria strains.</title>
        <authorList>
            <person name="Klenk H.-P."/>
        </authorList>
    </citation>
    <scope>NUCLEOTIDE SEQUENCE [LARGE SCALE GENOMIC DNA]</scope>
    <source>
        <strain evidence="5 6">DSM 15539</strain>
    </source>
</reference>
<keyword evidence="2 4" id="KW-0456">Lyase</keyword>
<comment type="subunit">
    <text evidence="4">Homodimer.</text>
</comment>
<name>A0ABU1T2Y4_9ACTO</name>
<comment type="caution">
    <text evidence="4">Lacks conserved residue(s) required for the propagation of feature annotation.</text>
</comment>
<keyword evidence="3 4" id="KW-0704">Schiff base</keyword>
<keyword evidence="6" id="KW-1185">Reference proteome</keyword>
<dbReference type="InterPro" id="IPR001381">
    <property type="entry name" value="DHquinase_I"/>
</dbReference>
<evidence type="ECO:0000256" key="1">
    <source>
        <dbReference type="ARBA" id="ARBA00001864"/>
    </source>
</evidence>
<dbReference type="GO" id="GO:0003855">
    <property type="term" value="F:3-dehydroquinate dehydratase activity"/>
    <property type="evidence" value="ECO:0007669"/>
    <property type="project" value="UniProtKB-EC"/>
</dbReference>
<feature type="active site" description="Proton donor/acceptor" evidence="4">
    <location>
        <position position="144"/>
    </location>
</feature>
<protein>
    <recommendedName>
        <fullName evidence="4">3-dehydroquinate dehydratase</fullName>
        <shortName evidence="4">3-dehydroquinase</shortName>
        <ecNumber evidence="4">4.2.1.10</ecNumber>
    </recommendedName>
    <alternativeName>
        <fullName evidence="4">Type I DHQase</fullName>
    </alternativeName>
    <alternativeName>
        <fullName evidence="4">Type I dehydroquinase</fullName>
        <shortName evidence="4">DHQ1</shortName>
    </alternativeName>
</protein>
<dbReference type="NCBIfam" id="TIGR01093">
    <property type="entry name" value="aroD"/>
    <property type="match status" value="1"/>
</dbReference>
<dbReference type="PANTHER" id="PTHR43699:SF1">
    <property type="entry name" value="3-DEHYDROQUINATE DEHYDRATASE"/>
    <property type="match status" value="1"/>
</dbReference>
<keyword evidence="4" id="KW-0028">Amino-acid biosynthesis</keyword>
<dbReference type="CDD" id="cd00502">
    <property type="entry name" value="DHQase_I"/>
    <property type="match status" value="1"/>
</dbReference>
<dbReference type="EMBL" id="JAVDUJ010000001">
    <property type="protein sequence ID" value="MDR6939744.1"/>
    <property type="molecule type" value="Genomic_DNA"/>
</dbReference>